<feature type="region of interest" description="Disordered" evidence="1">
    <location>
        <begin position="169"/>
        <end position="211"/>
    </location>
</feature>
<dbReference type="Proteomes" id="UP001189429">
    <property type="component" value="Unassembled WGS sequence"/>
</dbReference>
<feature type="compositionally biased region" description="Basic and acidic residues" evidence="1">
    <location>
        <begin position="89"/>
        <end position="99"/>
    </location>
</feature>
<protein>
    <submittedName>
        <fullName evidence="2">Uncharacterized protein</fullName>
    </submittedName>
</protein>
<evidence type="ECO:0000256" key="1">
    <source>
        <dbReference type="SAM" id="MobiDB-lite"/>
    </source>
</evidence>
<reference evidence="2" key="1">
    <citation type="submission" date="2023-10" db="EMBL/GenBank/DDBJ databases">
        <authorList>
            <person name="Chen Y."/>
            <person name="Shah S."/>
            <person name="Dougan E. K."/>
            <person name="Thang M."/>
            <person name="Chan C."/>
        </authorList>
    </citation>
    <scope>NUCLEOTIDE SEQUENCE [LARGE SCALE GENOMIC DNA]</scope>
</reference>
<comment type="caution">
    <text evidence="2">The sequence shown here is derived from an EMBL/GenBank/DDBJ whole genome shotgun (WGS) entry which is preliminary data.</text>
</comment>
<evidence type="ECO:0000313" key="2">
    <source>
        <dbReference type="EMBL" id="CAK0829588.1"/>
    </source>
</evidence>
<keyword evidence="3" id="KW-1185">Reference proteome</keyword>
<feature type="non-terminal residue" evidence="2">
    <location>
        <position position="1"/>
    </location>
</feature>
<proteinExistence type="predicted"/>
<sequence length="211" mass="23173">VPPPQAAELSRRRVEAGQVRRAAQRRRQRQGGLLQALVHVQRLVRRHRRGDDAGAAQETRAAPRGWMLHLVPQRLSQAAHGEVQPQPVEARHLGREQRERARRPGSVPEAQVPPRRLVRHERRGGALRLGGGGEGERPGERACPRCGRRRGVPAAEPGRRCWLCHHRRADGASGGARSPSGGGVLPVDAQRLHAGRPPRAVPLEAGHLRRG</sequence>
<feature type="region of interest" description="Disordered" evidence="1">
    <location>
        <begin position="1"/>
        <end position="31"/>
    </location>
</feature>
<feature type="region of interest" description="Disordered" evidence="1">
    <location>
        <begin position="78"/>
        <end position="143"/>
    </location>
</feature>
<accession>A0ABN9SC84</accession>
<organism evidence="2 3">
    <name type="scientific">Prorocentrum cordatum</name>
    <dbReference type="NCBI Taxonomy" id="2364126"/>
    <lineage>
        <taxon>Eukaryota</taxon>
        <taxon>Sar</taxon>
        <taxon>Alveolata</taxon>
        <taxon>Dinophyceae</taxon>
        <taxon>Prorocentrales</taxon>
        <taxon>Prorocentraceae</taxon>
        <taxon>Prorocentrum</taxon>
    </lineage>
</organism>
<feature type="compositionally biased region" description="Basic and acidic residues" evidence="1">
    <location>
        <begin position="134"/>
        <end position="143"/>
    </location>
</feature>
<feature type="non-terminal residue" evidence="2">
    <location>
        <position position="211"/>
    </location>
</feature>
<dbReference type="EMBL" id="CAUYUJ010010523">
    <property type="protein sequence ID" value="CAK0829588.1"/>
    <property type="molecule type" value="Genomic_DNA"/>
</dbReference>
<evidence type="ECO:0000313" key="3">
    <source>
        <dbReference type="Proteomes" id="UP001189429"/>
    </source>
</evidence>
<gene>
    <name evidence="2" type="ORF">PCOR1329_LOCUS28483</name>
</gene>
<name>A0ABN9SC84_9DINO</name>